<dbReference type="EMBL" id="RYYU01000001">
    <property type="protein sequence ID" value="RUL60057.1"/>
    <property type="molecule type" value="Genomic_DNA"/>
</dbReference>
<feature type="chain" id="PRO_5019128071" evidence="1">
    <location>
        <begin position="25"/>
        <end position="1290"/>
    </location>
</feature>
<proteinExistence type="predicted"/>
<keyword evidence="1" id="KW-0732">Signal</keyword>
<evidence type="ECO:0000256" key="1">
    <source>
        <dbReference type="SAM" id="SignalP"/>
    </source>
</evidence>
<keyword evidence="3" id="KW-1185">Reference proteome</keyword>
<dbReference type="Gene3D" id="2.160.20.110">
    <property type="match status" value="1"/>
</dbReference>
<evidence type="ECO:0000313" key="3">
    <source>
        <dbReference type="Proteomes" id="UP000278983"/>
    </source>
</evidence>
<dbReference type="Proteomes" id="UP000278983">
    <property type="component" value="Unassembled WGS sequence"/>
</dbReference>
<evidence type="ECO:0000313" key="2">
    <source>
        <dbReference type="EMBL" id="RUL60057.1"/>
    </source>
</evidence>
<gene>
    <name evidence="2" type="ORF">EHV08_10080</name>
</gene>
<reference evidence="2 3" key="1">
    <citation type="submission" date="2018-12" db="EMBL/GenBank/DDBJ databases">
        <title>Genome sequencing of Prevotella sp. KCOM 3155 (= JS262).</title>
        <authorList>
            <person name="Kook J.-K."/>
            <person name="Park S.-N."/>
            <person name="Lim Y.K."/>
        </authorList>
    </citation>
    <scope>NUCLEOTIDE SEQUENCE [LARGE SCALE GENOMIC DNA]</scope>
    <source>
        <strain evidence="2 3">KCOM 3155</strain>
    </source>
</reference>
<dbReference type="RefSeq" id="WP_126679151.1">
    <property type="nucleotide sequence ID" value="NZ_RYYU01000001.1"/>
</dbReference>
<accession>A0A432LMG1</accession>
<organism evidence="2 3">
    <name type="scientific">Prevotella koreensis</name>
    <dbReference type="NCBI Taxonomy" id="2490854"/>
    <lineage>
        <taxon>Bacteria</taxon>
        <taxon>Pseudomonadati</taxon>
        <taxon>Bacteroidota</taxon>
        <taxon>Bacteroidia</taxon>
        <taxon>Bacteroidales</taxon>
        <taxon>Prevotellaceae</taxon>
        <taxon>Prevotella</taxon>
    </lineage>
</organism>
<protein>
    <submittedName>
        <fullName evidence="2">Uncharacterized protein</fullName>
    </submittedName>
</protein>
<sequence length="1290" mass="139761">MKKLFTLLLLSLVFLIASSQECLADNGVKMRKEETGAVKSFKIIPNYNRKTKVYSAKAIGDVPEGVTVDFNSQDISSFILSKGNSSSITISGMPSTCTITGISAIVRANLRGGAGLITATEGDNQFASLAFHGGSMDEAHGIVNDYGIEVGDKKTSVNFTFPNGNYQVGGNDITLFAKNLEVVEKPEFTTTIYINEYTVYYTEPTATPVNIKVTMNGISPTMSLANKATGDAVDVGTPEGRNYNFQATKGTYVLTAYATNGTTNNGTIEINVTDEPEQSFMVFTNTAYATNTKGENVFWEADVDYTVEAEVNSREGVKQEITVGNSIIPGRKTFLALNGNSYYVTMTPSEEHQAEGYMTLYKAGTLTAGVNVAGIIPKGGDRTITIPADAELFLGIKFAHFTAFKEIKPTKTEVVGNNKLLTYHLAEYQVYNYRTWREGGLTQAGYFISKAGDNVCPELIFTEEDYAAFGPKTIKHDVTWNGGYETGDIFVNINERGHLNMKVGDKYDAHAMRTWQLTDTQTNNYFMEPDFHYTVVDLDGNPSTGVIEISPRPNSEGGDCWSVINAVGKGTAIVLVTYDAIGTNYYDYSYKTQKVEKTPYMGGEYWGAIWPENTAAYVVTVGGDATTIKPNMHINEAYNTGALKVAGENVDAEHDVFYYLDTEPGAEYTFTPEGVASVEMAYPTIGAQMATYTGFGSEGVTKNDNGSYTLLLKEGRQIVRMKDAQGNAVYQVLTAKPCHREITNESRPGSNIFQPGDKVKIQYSGLRHPANKLSGIYNMSAYVTYNSVPNGTSLILGPGQYTFGSAPAAQAIMFEIAEDHDVAATPEIVMNEGVLQVNGYGDPIGNHRTISRLAGRSPNFTAVPHKTYFGFIPEVRIALSPLKKFVIRPVSDVPDVAYTITKNGKPVTDNGDGTFSGTYGNYVIIGAKAGYRCYRGKFTIADDAEGEQIVNVGMQKASTPDAWDGVTKTEPSSVDGVYQIATGAEMAWYGNDVNSGNRDTKAVLIADIDLADYDWRPMGGGVTSKAYKGVFDGQGHTISGIYVDNPTNSHQGFFGFVNNGTVKNLTIDGQVTGSQYIGALAAYLGYNTTIDRCVNKATVNATVSYAGGLVGYLSEGTSVITNCYNLGTVKSPLSAGGIAGANFLTAVVENVFSLGEIECNDKAGACVGGTSTKENFKNVFAVREYNITDAHTLVTEEQMKSGEVAYKLGEAFGQEIGKDEHPVIGGMKVFYSETTNTYYNELPNCIYELDCDLSGAKEIFDANGRRLPQAQRGLNIVRLQNGKVVKVTRR</sequence>
<comment type="caution">
    <text evidence="2">The sequence shown here is derived from an EMBL/GenBank/DDBJ whole genome shotgun (WGS) entry which is preliminary data.</text>
</comment>
<name>A0A432LMG1_9BACT</name>
<feature type="signal peptide" evidence="1">
    <location>
        <begin position="1"/>
        <end position="24"/>
    </location>
</feature>
<dbReference type="OrthoDB" id="1097396at2"/>